<feature type="compositionally biased region" description="Basic and acidic residues" evidence="4">
    <location>
        <begin position="707"/>
        <end position="727"/>
    </location>
</feature>
<evidence type="ECO:0000256" key="4">
    <source>
        <dbReference type="SAM" id="MobiDB-lite"/>
    </source>
</evidence>
<organism evidence="5 6">
    <name type="scientific">Lunasporangiospora selenospora</name>
    <dbReference type="NCBI Taxonomy" id="979761"/>
    <lineage>
        <taxon>Eukaryota</taxon>
        <taxon>Fungi</taxon>
        <taxon>Fungi incertae sedis</taxon>
        <taxon>Mucoromycota</taxon>
        <taxon>Mortierellomycotina</taxon>
        <taxon>Mortierellomycetes</taxon>
        <taxon>Mortierellales</taxon>
        <taxon>Mortierellaceae</taxon>
        <taxon>Lunasporangiospora</taxon>
    </lineage>
</organism>
<dbReference type="Pfam" id="PF01344">
    <property type="entry name" value="Kelch_1"/>
    <property type="match status" value="1"/>
</dbReference>
<feature type="region of interest" description="Disordered" evidence="4">
    <location>
        <begin position="277"/>
        <end position="363"/>
    </location>
</feature>
<reference evidence="5" key="1">
    <citation type="journal article" date="2020" name="Fungal Divers.">
        <title>Resolving the Mortierellaceae phylogeny through synthesis of multi-gene phylogenetics and phylogenomics.</title>
        <authorList>
            <person name="Vandepol N."/>
            <person name="Liber J."/>
            <person name="Desiro A."/>
            <person name="Na H."/>
            <person name="Kennedy M."/>
            <person name="Barry K."/>
            <person name="Grigoriev I.V."/>
            <person name="Miller A.N."/>
            <person name="O'Donnell K."/>
            <person name="Stajich J.E."/>
            <person name="Bonito G."/>
        </authorList>
    </citation>
    <scope>NUCLEOTIDE SEQUENCE</scope>
    <source>
        <strain evidence="5">KOD1015</strain>
    </source>
</reference>
<evidence type="ECO:0000313" key="5">
    <source>
        <dbReference type="EMBL" id="KAF9584289.1"/>
    </source>
</evidence>
<dbReference type="InterPro" id="IPR011333">
    <property type="entry name" value="SKP1/BTB/POZ_sf"/>
</dbReference>
<feature type="compositionally biased region" description="Polar residues" evidence="4">
    <location>
        <begin position="660"/>
        <end position="675"/>
    </location>
</feature>
<dbReference type="SUPFAM" id="SSF117281">
    <property type="entry name" value="Kelch motif"/>
    <property type="match status" value="1"/>
</dbReference>
<feature type="compositionally biased region" description="Polar residues" evidence="4">
    <location>
        <begin position="56"/>
        <end position="75"/>
    </location>
</feature>
<gene>
    <name evidence="5" type="ORF">BGW38_006969</name>
</gene>
<keyword evidence="3" id="KW-0175">Coiled coil</keyword>
<sequence>MDDSIPQLAQGPIAAAHRRNHSFGHVVFPRITIPPAIPAPSSSSSSLSKHADPSSTTNSNAGPHSPTGRSASVPSTPALGAVSTLPATPEKESYTLSDLTSTIIRTTGQTPPPMTGSTCTIYKGKMYVFGGRPPQQLPSNSLYILDLTSLEWTLFDQNLQSTSNCILPTYRYDPSLDDRLHPLSPVKAWSNTSGTASSKKSLSTTTTSKPCARFNHSAVLVAAPPLVDAKGMLHGWGDESRAHLVIFGGRSIDADGSEVCLNDTHILDLESLQWLPTSLGNAPESPRDPRDHSNSPQTATHSPAMSGELSDEKATNLLPQNVSESPVSDDAMSASKTSSDEEQPQKHSPFQHHVPDPRHSHVASISGDRMVVIGGQGRDGESIKNISVLDLTNHVWKIGGEFPNECHRYQSTLAGLEERPMERRRRRYAESLVSERTYSMLSIESQLYPPSDDDTSSTVSRPASSLLSPLLNPRKNSWHRGEGNPFETFAMPDSASSRPKSNSTSAESDSSDTRSQQGKLSSVDPGVVKAHGRVGLGMDPEITKAMANSAGVPMTTHEAMARARQSSTSLSKVSSVTSSTGSSKSGDSTRKRSQSSQPPHPPTHSPPLARPHGRSKSVNTQGTSLHATTTKHFAKSSGSVFDLDDLATTIALKHKPQAMRKTSSNREAANSTVSIPESRLQTRRGSNQSTGSESGSFQSFTSLDETSMARKRLDSRSEKGGDPRRSLDSALETPPAANDQAGGARGSTGASSKPKNTIVAGQTLFMYSNNYPADEDEEPQRSFYRIQAARGSSSRIEDGKAPFVIKPEWTALDAVTSLPGECSETLPPTMYFPTAHIVNENFVLTGASTEDLLEPTPTEHPLDPRYPPHSQDPPPPPPPRRRHSFSVWYHHLRDHQWTQLELSKNLNQGNWNCSVTQAETRDEDHELGQSGFPVAIASFSHLVRVDLEGLEIAAPVDESSIGSAGVKLGLKMLRDGVAADLVLVSSIDGGRVRVNSGIVGQRWGYLQTLLEQREKMRKLEVEERTTKTKAARAAYGPIESMPLTAEAIASKQAYLSDELVTVMVPESMPVLVGFLQYAYTNELVTAHQHQLRTLTGLLLFAHLYDLTRLQQLVRGALVQQLCAENAKLICEIAALTHEFGLQTRALRTAMLQNRRKEERRQAEAAEAQRRLEFAMSRLDEIEEEKKRRALRMASQNILRGYHGLGE</sequence>
<feature type="compositionally biased region" description="Polar residues" evidence="4">
    <location>
        <begin position="317"/>
        <end position="326"/>
    </location>
</feature>
<dbReference type="OrthoDB" id="10250130at2759"/>
<evidence type="ECO:0000256" key="2">
    <source>
        <dbReference type="ARBA" id="ARBA00022737"/>
    </source>
</evidence>
<keyword evidence="2" id="KW-0677">Repeat</keyword>
<dbReference type="Gene3D" id="3.30.710.10">
    <property type="entry name" value="Potassium Channel Kv1.1, Chain A"/>
    <property type="match status" value="1"/>
</dbReference>
<proteinExistence type="predicted"/>
<feature type="compositionally biased region" description="Low complexity" evidence="4">
    <location>
        <begin position="566"/>
        <end position="586"/>
    </location>
</feature>
<feature type="region of interest" description="Disordered" evidence="4">
    <location>
        <begin position="446"/>
        <end position="535"/>
    </location>
</feature>
<feature type="compositionally biased region" description="Polar residues" evidence="4">
    <location>
        <begin position="294"/>
        <end position="303"/>
    </location>
</feature>
<feature type="region of interest" description="Disordered" evidence="4">
    <location>
        <begin position="557"/>
        <end position="624"/>
    </location>
</feature>
<dbReference type="PANTHER" id="PTHR43503">
    <property type="entry name" value="MCG48959-RELATED"/>
    <property type="match status" value="1"/>
</dbReference>
<dbReference type="Proteomes" id="UP000780801">
    <property type="component" value="Unassembled WGS sequence"/>
</dbReference>
<protein>
    <submittedName>
        <fullName evidence="5">Uncharacterized protein</fullName>
    </submittedName>
</protein>
<dbReference type="PANTHER" id="PTHR43503:SF2">
    <property type="entry name" value="NEGATIVE REGULATOR OF SPORULATION MDS3-RELATED"/>
    <property type="match status" value="1"/>
</dbReference>
<feature type="region of interest" description="Disordered" evidence="4">
    <location>
        <begin position="852"/>
        <end position="883"/>
    </location>
</feature>
<feature type="compositionally biased region" description="Polar residues" evidence="4">
    <location>
        <begin position="683"/>
        <end position="705"/>
    </location>
</feature>
<feature type="coiled-coil region" evidence="3">
    <location>
        <begin position="1118"/>
        <end position="1184"/>
    </location>
</feature>
<dbReference type="Gene3D" id="2.120.10.80">
    <property type="entry name" value="Kelch-type beta propeller"/>
    <property type="match status" value="3"/>
</dbReference>
<feature type="region of interest" description="Disordered" evidence="4">
    <location>
        <begin position="38"/>
        <end position="116"/>
    </location>
</feature>
<evidence type="ECO:0000313" key="6">
    <source>
        <dbReference type="Proteomes" id="UP000780801"/>
    </source>
</evidence>
<feature type="compositionally biased region" description="Polar residues" evidence="4">
    <location>
        <begin position="94"/>
        <end position="116"/>
    </location>
</feature>
<dbReference type="GO" id="GO:0005829">
    <property type="term" value="C:cytosol"/>
    <property type="evidence" value="ECO:0007669"/>
    <property type="project" value="TreeGrafter"/>
</dbReference>
<dbReference type="AlphaFoldDB" id="A0A9P6KG32"/>
<keyword evidence="6" id="KW-1185">Reference proteome</keyword>
<feature type="compositionally biased region" description="Pro residues" evidence="4">
    <location>
        <begin position="598"/>
        <end position="609"/>
    </location>
</feature>
<evidence type="ECO:0000256" key="3">
    <source>
        <dbReference type="SAM" id="Coils"/>
    </source>
</evidence>
<feature type="compositionally biased region" description="Low complexity" evidence="4">
    <location>
        <begin position="456"/>
        <end position="475"/>
    </location>
</feature>
<dbReference type="GO" id="GO:0005739">
    <property type="term" value="C:mitochondrion"/>
    <property type="evidence" value="ECO:0007669"/>
    <property type="project" value="TreeGrafter"/>
</dbReference>
<feature type="compositionally biased region" description="Pro residues" evidence="4">
    <location>
        <begin position="864"/>
        <end position="878"/>
    </location>
</feature>
<comment type="caution">
    <text evidence="5">The sequence shown here is derived from an EMBL/GenBank/DDBJ whole genome shotgun (WGS) entry which is preliminary data.</text>
</comment>
<feature type="region of interest" description="Disordered" evidence="4">
    <location>
        <begin position="655"/>
        <end position="756"/>
    </location>
</feature>
<evidence type="ECO:0000256" key="1">
    <source>
        <dbReference type="ARBA" id="ARBA00022441"/>
    </source>
</evidence>
<keyword evidence="1" id="KW-0880">Kelch repeat</keyword>
<dbReference type="InterPro" id="IPR006652">
    <property type="entry name" value="Kelch_1"/>
</dbReference>
<feature type="compositionally biased region" description="Low complexity" evidence="4">
    <location>
        <begin position="38"/>
        <end position="48"/>
    </location>
</feature>
<name>A0A9P6KG32_9FUNG</name>
<dbReference type="GO" id="GO:0045454">
    <property type="term" value="P:cell redox homeostasis"/>
    <property type="evidence" value="ECO:0007669"/>
    <property type="project" value="TreeGrafter"/>
</dbReference>
<dbReference type="EMBL" id="JAABOA010000452">
    <property type="protein sequence ID" value="KAF9584289.1"/>
    <property type="molecule type" value="Genomic_DNA"/>
</dbReference>
<dbReference type="InterPro" id="IPR015915">
    <property type="entry name" value="Kelch-typ_b-propeller"/>
</dbReference>
<accession>A0A9P6KG32</accession>